<organism evidence="2 3">
    <name type="scientific">Barnesiella viscericola</name>
    <dbReference type="NCBI Taxonomy" id="397865"/>
    <lineage>
        <taxon>Bacteria</taxon>
        <taxon>Pseudomonadati</taxon>
        <taxon>Bacteroidota</taxon>
        <taxon>Bacteroidia</taxon>
        <taxon>Bacteroidales</taxon>
        <taxon>Barnesiellaceae</taxon>
        <taxon>Barnesiella</taxon>
    </lineage>
</organism>
<accession>A0A921MT74</accession>
<protein>
    <submittedName>
        <fullName evidence="2">Uncharacterized protein</fullName>
    </submittedName>
</protein>
<dbReference type="RefSeq" id="WP_272961045.1">
    <property type="nucleotide sequence ID" value="NZ_CAKMIC010000007.1"/>
</dbReference>
<feature type="signal peptide" evidence="1">
    <location>
        <begin position="1"/>
        <end position="20"/>
    </location>
</feature>
<keyword evidence="1" id="KW-0732">Signal</keyword>
<evidence type="ECO:0000313" key="2">
    <source>
        <dbReference type="EMBL" id="HJG89747.1"/>
    </source>
</evidence>
<reference evidence="2" key="1">
    <citation type="journal article" date="2021" name="PeerJ">
        <title>Extensive microbial diversity within the chicken gut microbiome revealed by metagenomics and culture.</title>
        <authorList>
            <person name="Gilroy R."/>
            <person name="Ravi A."/>
            <person name="Getino M."/>
            <person name="Pursley I."/>
            <person name="Horton D.L."/>
            <person name="Alikhan N.F."/>
            <person name="Baker D."/>
            <person name="Gharbi K."/>
            <person name="Hall N."/>
            <person name="Watson M."/>
            <person name="Adriaenssens E.M."/>
            <person name="Foster-Nyarko E."/>
            <person name="Jarju S."/>
            <person name="Secka A."/>
            <person name="Antonio M."/>
            <person name="Oren A."/>
            <person name="Chaudhuri R.R."/>
            <person name="La Ragione R."/>
            <person name="Hildebrand F."/>
            <person name="Pallen M.J."/>
        </authorList>
    </citation>
    <scope>NUCLEOTIDE SEQUENCE</scope>
    <source>
        <strain evidence="2">CHK121-7720</strain>
    </source>
</reference>
<name>A0A921MT74_9BACT</name>
<evidence type="ECO:0000313" key="3">
    <source>
        <dbReference type="Proteomes" id="UP000757103"/>
    </source>
</evidence>
<sequence>MKKCMIYVLLSLIGVPTIQAQMLTYEEMVKKITVYMPEMNIKDSVFLQEIDSKIFNSGCACLDYEGADVFSVRSKRQDDGSYYLIFSLSSSPEARDGTGYFEYNDFLFVWHGDLPPSLYERTGKKRKFTYQQYVPIIKCDWGDFYFKYSRGKMEITGLGCW</sequence>
<proteinExistence type="predicted"/>
<dbReference type="EMBL" id="DYUD01000025">
    <property type="protein sequence ID" value="HJG89747.1"/>
    <property type="molecule type" value="Genomic_DNA"/>
</dbReference>
<dbReference type="AlphaFoldDB" id="A0A921MT74"/>
<reference evidence="2" key="2">
    <citation type="submission" date="2021-09" db="EMBL/GenBank/DDBJ databases">
        <authorList>
            <person name="Gilroy R."/>
        </authorList>
    </citation>
    <scope>NUCLEOTIDE SEQUENCE</scope>
    <source>
        <strain evidence="2">CHK121-7720</strain>
    </source>
</reference>
<dbReference type="Proteomes" id="UP000757103">
    <property type="component" value="Unassembled WGS sequence"/>
</dbReference>
<evidence type="ECO:0000256" key="1">
    <source>
        <dbReference type="SAM" id="SignalP"/>
    </source>
</evidence>
<gene>
    <name evidence="2" type="ORF">K8U91_09820</name>
</gene>
<comment type="caution">
    <text evidence="2">The sequence shown here is derived from an EMBL/GenBank/DDBJ whole genome shotgun (WGS) entry which is preliminary data.</text>
</comment>
<feature type="chain" id="PRO_5037617832" evidence="1">
    <location>
        <begin position="21"/>
        <end position="161"/>
    </location>
</feature>